<dbReference type="GO" id="GO:0004252">
    <property type="term" value="F:serine-type endopeptidase activity"/>
    <property type="evidence" value="ECO:0007669"/>
    <property type="project" value="InterPro"/>
</dbReference>
<feature type="transmembrane region" description="Helical" evidence="7">
    <location>
        <begin position="104"/>
        <end position="125"/>
    </location>
</feature>
<dbReference type="Gene3D" id="1.20.1540.10">
    <property type="entry name" value="Rhomboid-like"/>
    <property type="match status" value="1"/>
</dbReference>
<dbReference type="Proteomes" id="UP000194127">
    <property type="component" value="Unassembled WGS sequence"/>
</dbReference>
<accession>A0A1X6N5Y1</accession>
<feature type="transmembrane region" description="Helical" evidence="7">
    <location>
        <begin position="145"/>
        <end position="164"/>
    </location>
</feature>
<dbReference type="InterPro" id="IPR050925">
    <property type="entry name" value="Rhomboid_protease_S54"/>
</dbReference>
<dbReference type="PANTHER" id="PTHR43731:SF14">
    <property type="entry name" value="PRESENILIN-ASSOCIATED RHOMBOID-LIKE PROTEIN, MITOCHONDRIAL"/>
    <property type="match status" value="1"/>
</dbReference>
<gene>
    <name evidence="9" type="ORF">POSPLADRAFT_1045055</name>
</gene>
<dbReference type="Pfam" id="PF01694">
    <property type="entry name" value="Rhomboid"/>
    <property type="match status" value="1"/>
</dbReference>
<evidence type="ECO:0000313" key="10">
    <source>
        <dbReference type="Proteomes" id="UP000194127"/>
    </source>
</evidence>
<evidence type="ECO:0000256" key="7">
    <source>
        <dbReference type="SAM" id="Phobius"/>
    </source>
</evidence>
<dbReference type="STRING" id="670580.A0A1X6N5Y1"/>
<evidence type="ECO:0000256" key="1">
    <source>
        <dbReference type="ARBA" id="ARBA00004141"/>
    </source>
</evidence>
<dbReference type="GO" id="GO:0016020">
    <property type="term" value="C:membrane"/>
    <property type="evidence" value="ECO:0007669"/>
    <property type="project" value="UniProtKB-SubCell"/>
</dbReference>
<dbReference type="PANTHER" id="PTHR43731">
    <property type="entry name" value="RHOMBOID PROTEASE"/>
    <property type="match status" value="1"/>
</dbReference>
<feature type="domain" description="Peptidase S54 rhomboid" evidence="8">
    <location>
        <begin position="99"/>
        <end position="291"/>
    </location>
</feature>
<evidence type="ECO:0000259" key="8">
    <source>
        <dbReference type="Pfam" id="PF01694"/>
    </source>
</evidence>
<comment type="subcellular location">
    <subcellularLocation>
        <location evidence="1">Membrane</location>
        <topology evidence="1">Multi-pass membrane protein</topology>
    </subcellularLocation>
</comment>
<name>A0A1X6N5Y1_9APHY</name>
<evidence type="ECO:0000313" key="9">
    <source>
        <dbReference type="EMBL" id="OSX63886.1"/>
    </source>
</evidence>
<dbReference type="OrthoDB" id="10260614at2759"/>
<keyword evidence="3 7" id="KW-0812">Transmembrane</keyword>
<evidence type="ECO:0000256" key="6">
    <source>
        <dbReference type="ARBA" id="ARBA00023136"/>
    </source>
</evidence>
<protein>
    <recommendedName>
        <fullName evidence="8">Peptidase S54 rhomboid domain-containing protein</fullName>
    </recommendedName>
</protein>
<sequence>MGIPEKVAAGGKTNSKTSADKICDTFAMKSDIRAMVVYAYTQLAQSALNTTEGARVCYGLAATHGLVWLAWQIPRLDPFMTRHFTHHPLSGLSYTLLTSVHSSFLHMLFNTMALMSFGPIASLYLTREQQNDSTYLRESTSQWHFLALYVSAGLSASVASHLYATRIMYPRLAAKLAAAPASAAAPIANAATSAVSATTAETAASAAEAITSVIKPSLGASGAIYATVTMTAMAFPDQHITLLFPPTPPIPIQYGVFGLMAVDVLGLLRGWRLFDHTAHLGGALFGLWYYRYGVEYWQTFRERTLGSLPRSLRGQ</sequence>
<dbReference type="RefSeq" id="XP_024340680.1">
    <property type="nucleotide sequence ID" value="XM_024478670.1"/>
</dbReference>
<proteinExistence type="inferred from homology"/>
<keyword evidence="5 7" id="KW-1133">Transmembrane helix</keyword>
<dbReference type="GO" id="GO:0006465">
    <property type="term" value="P:signal peptide processing"/>
    <property type="evidence" value="ECO:0007669"/>
    <property type="project" value="TreeGrafter"/>
</dbReference>
<keyword evidence="10" id="KW-1185">Reference proteome</keyword>
<dbReference type="GeneID" id="36323620"/>
<dbReference type="EMBL" id="KZ110594">
    <property type="protein sequence ID" value="OSX63886.1"/>
    <property type="molecule type" value="Genomic_DNA"/>
</dbReference>
<evidence type="ECO:0000256" key="5">
    <source>
        <dbReference type="ARBA" id="ARBA00022989"/>
    </source>
</evidence>
<dbReference type="SUPFAM" id="SSF144091">
    <property type="entry name" value="Rhomboid-like"/>
    <property type="match status" value="1"/>
</dbReference>
<evidence type="ECO:0000256" key="4">
    <source>
        <dbReference type="ARBA" id="ARBA00022801"/>
    </source>
</evidence>
<dbReference type="InterPro" id="IPR022764">
    <property type="entry name" value="Peptidase_S54_rhomboid_dom"/>
</dbReference>
<dbReference type="InterPro" id="IPR035952">
    <property type="entry name" value="Rhomboid-like_sf"/>
</dbReference>
<keyword evidence="4" id="KW-0378">Hydrolase</keyword>
<dbReference type="AlphaFoldDB" id="A0A1X6N5Y1"/>
<evidence type="ECO:0000256" key="3">
    <source>
        <dbReference type="ARBA" id="ARBA00022692"/>
    </source>
</evidence>
<organism evidence="9 10">
    <name type="scientific">Postia placenta MAD-698-R-SB12</name>
    <dbReference type="NCBI Taxonomy" id="670580"/>
    <lineage>
        <taxon>Eukaryota</taxon>
        <taxon>Fungi</taxon>
        <taxon>Dikarya</taxon>
        <taxon>Basidiomycota</taxon>
        <taxon>Agaricomycotina</taxon>
        <taxon>Agaricomycetes</taxon>
        <taxon>Polyporales</taxon>
        <taxon>Adustoporiaceae</taxon>
        <taxon>Rhodonia</taxon>
    </lineage>
</organism>
<evidence type="ECO:0000256" key="2">
    <source>
        <dbReference type="ARBA" id="ARBA00009045"/>
    </source>
</evidence>
<comment type="similarity">
    <text evidence="2">Belongs to the peptidase S54 family.</text>
</comment>
<keyword evidence="6 7" id="KW-0472">Membrane</keyword>
<reference evidence="9 10" key="1">
    <citation type="submission" date="2017-04" db="EMBL/GenBank/DDBJ databases">
        <title>Genome Sequence of the Model Brown-Rot Fungus Postia placenta SB12.</title>
        <authorList>
            <consortium name="DOE Joint Genome Institute"/>
            <person name="Gaskell J."/>
            <person name="Kersten P."/>
            <person name="Larrondo L.F."/>
            <person name="Canessa P."/>
            <person name="Martinez D."/>
            <person name="Hibbett D."/>
            <person name="Schmoll M."/>
            <person name="Kubicek C.P."/>
            <person name="Martinez A.T."/>
            <person name="Yadav J."/>
            <person name="Master E."/>
            <person name="Magnuson J.K."/>
            <person name="James T."/>
            <person name="Yaver D."/>
            <person name="Berka R."/>
            <person name="Labutti K."/>
            <person name="Lipzen A."/>
            <person name="Aerts A."/>
            <person name="Barry K."/>
            <person name="Henrissat B."/>
            <person name="Blanchette R."/>
            <person name="Grigoriev I."/>
            <person name="Cullen D."/>
        </authorList>
    </citation>
    <scope>NUCLEOTIDE SEQUENCE [LARGE SCALE GENOMIC DNA]</scope>
    <source>
        <strain evidence="9 10">MAD-698-R-SB12</strain>
    </source>
</reference>